<proteinExistence type="predicted"/>
<evidence type="ECO:0000313" key="1">
    <source>
        <dbReference type="EMBL" id="RBA22786.1"/>
    </source>
</evidence>
<protein>
    <submittedName>
        <fullName evidence="1">Uncharacterized protein</fullName>
    </submittedName>
</protein>
<dbReference type="EMBL" id="PKMI01000001">
    <property type="protein sequence ID" value="RBA22786.1"/>
    <property type="molecule type" value="Genomic_DNA"/>
</dbReference>
<gene>
    <name evidence="1" type="ORF">FPRO05_01133</name>
</gene>
<reference evidence="1 2" key="1">
    <citation type="submission" date="2017-12" db="EMBL/GenBank/DDBJ databases">
        <title>Genome sequence of the mycotoxigenic crop pathogen Fusarium proliferatum, strain ITEM 2341 from Date Palm.</title>
        <authorList>
            <person name="Almiman B.F."/>
            <person name="Shittu T.A."/>
            <person name="Muthumeenakshi S."/>
            <person name="Baroncelli R."/>
            <person name="Sreenivasaprasada S."/>
        </authorList>
    </citation>
    <scope>NUCLEOTIDE SEQUENCE [LARGE SCALE GENOMIC DNA]</scope>
    <source>
        <strain evidence="1 2">ITEM 2341</strain>
    </source>
</reference>
<organism evidence="1 2">
    <name type="scientific">Gibberella intermedia</name>
    <name type="common">Bulb rot disease fungus</name>
    <name type="synonym">Fusarium proliferatum</name>
    <dbReference type="NCBI Taxonomy" id="948311"/>
    <lineage>
        <taxon>Eukaryota</taxon>
        <taxon>Fungi</taxon>
        <taxon>Dikarya</taxon>
        <taxon>Ascomycota</taxon>
        <taxon>Pezizomycotina</taxon>
        <taxon>Sordariomycetes</taxon>
        <taxon>Hypocreomycetidae</taxon>
        <taxon>Hypocreales</taxon>
        <taxon>Nectriaceae</taxon>
        <taxon>Fusarium</taxon>
        <taxon>Fusarium fujikuroi species complex</taxon>
    </lineage>
</organism>
<accession>A0A365NPX3</accession>
<dbReference type="AlphaFoldDB" id="A0A365NPX3"/>
<evidence type="ECO:0000313" key="2">
    <source>
        <dbReference type="Proteomes" id="UP000251714"/>
    </source>
</evidence>
<dbReference type="Proteomes" id="UP000251714">
    <property type="component" value="Unassembled WGS sequence"/>
</dbReference>
<sequence length="122" mass="13240">MTKFKVRKFMAKINVRRLLAKDAKADNEHGLSVSNECARTSNLFTAQSFQQFFTGQRFDPPGALNTLALTNPNGFARFDSRRGAGRYGRGSRGLASGPGCIGVTARPIVRDLHSATPTQPGL</sequence>
<name>A0A365NPX3_GIBIN</name>
<comment type="caution">
    <text evidence="1">The sequence shown here is derived from an EMBL/GenBank/DDBJ whole genome shotgun (WGS) entry which is preliminary data.</text>
</comment>